<keyword evidence="3" id="KW-1185">Reference proteome</keyword>
<gene>
    <name evidence="2" type="ORF">GRI47_11035</name>
</gene>
<sequence length="140" mass="15360">MFQSDLFPAGEQMPAVPLAHAIGARIAALLASGRHLTRTDISSLFAEETGAQDWGSTMPMPMPGRSFTATSKPRSKQPEWSTRTAAIGGEQRLELTGFSPDRLDWYKNKGCFTEIIRYRTRLFVPVSRAGQILPGIAIGH</sequence>
<dbReference type="Proteomes" id="UP000430272">
    <property type="component" value="Unassembled WGS sequence"/>
</dbReference>
<evidence type="ECO:0000313" key="2">
    <source>
        <dbReference type="EMBL" id="MXO54533.1"/>
    </source>
</evidence>
<dbReference type="RefSeq" id="WP_202387588.1">
    <property type="nucleotide sequence ID" value="NZ_BAABDV010000001.1"/>
</dbReference>
<feature type="region of interest" description="Disordered" evidence="1">
    <location>
        <begin position="52"/>
        <end position="82"/>
    </location>
</feature>
<protein>
    <submittedName>
        <fullName evidence="2">Uncharacterized protein</fullName>
    </submittedName>
</protein>
<feature type="compositionally biased region" description="Polar residues" evidence="1">
    <location>
        <begin position="67"/>
        <end position="82"/>
    </location>
</feature>
<evidence type="ECO:0000313" key="3">
    <source>
        <dbReference type="Proteomes" id="UP000430272"/>
    </source>
</evidence>
<evidence type="ECO:0000256" key="1">
    <source>
        <dbReference type="SAM" id="MobiDB-lite"/>
    </source>
</evidence>
<dbReference type="AlphaFoldDB" id="A0A844YBC5"/>
<accession>A0A844YBC5</accession>
<reference evidence="2 3" key="1">
    <citation type="submission" date="2019-12" db="EMBL/GenBank/DDBJ databases">
        <title>Genomic-based taxomic classification of the family Erythrobacteraceae.</title>
        <authorList>
            <person name="Xu L."/>
        </authorList>
    </citation>
    <scope>NUCLEOTIDE SEQUENCE [LARGE SCALE GENOMIC DNA]</scope>
    <source>
        <strain evidence="2 3">JCM 17468</strain>
    </source>
</reference>
<proteinExistence type="predicted"/>
<organism evidence="2 3">
    <name type="scientific">Qipengyuania pelagi</name>
    <dbReference type="NCBI Taxonomy" id="994320"/>
    <lineage>
        <taxon>Bacteria</taxon>
        <taxon>Pseudomonadati</taxon>
        <taxon>Pseudomonadota</taxon>
        <taxon>Alphaproteobacteria</taxon>
        <taxon>Sphingomonadales</taxon>
        <taxon>Erythrobacteraceae</taxon>
        <taxon>Qipengyuania</taxon>
    </lineage>
</organism>
<dbReference type="EMBL" id="WTYD01000002">
    <property type="protein sequence ID" value="MXO54533.1"/>
    <property type="molecule type" value="Genomic_DNA"/>
</dbReference>
<comment type="caution">
    <text evidence="2">The sequence shown here is derived from an EMBL/GenBank/DDBJ whole genome shotgun (WGS) entry which is preliminary data.</text>
</comment>
<name>A0A844YBC5_9SPHN</name>